<keyword evidence="5 9" id="KW-1133">Transmembrane helix</keyword>
<comment type="function">
    <text evidence="8">Involved in the fragmentation of the mitochondrial network and its perinuclear clustering.</text>
</comment>
<sequence length="161" mass="17887">MKTLLNYSVSDEDTQEHRNNYEAQLATNNVDPEVKFQYAWCLTHSKKISDLKKASALFEEIFKEGSEELKRDSLFYLSVAETKQKNYCTAKKYIDAFLSVESTNVQAEQLKAYIDKQLKKDGVKGMALVGAAAVFGGATAIVVGTLVAGAALGFALKRRYK</sequence>
<dbReference type="InterPro" id="IPR016543">
    <property type="entry name" value="Fis1"/>
</dbReference>
<feature type="transmembrane region" description="Helical" evidence="9">
    <location>
        <begin position="126"/>
        <end position="156"/>
    </location>
</feature>
<keyword evidence="7 8" id="KW-0472">Membrane</keyword>
<keyword evidence="4 8" id="KW-1000">Mitochondrion outer membrane</keyword>
<dbReference type="EMBL" id="IAAA01011866">
    <property type="protein sequence ID" value="LAA06027.1"/>
    <property type="molecule type" value="mRNA"/>
</dbReference>
<dbReference type="OrthoDB" id="421154at2759"/>
<dbReference type="InterPro" id="IPR011990">
    <property type="entry name" value="TPR-like_helical_dom_sf"/>
</dbReference>
<evidence type="ECO:0000256" key="1">
    <source>
        <dbReference type="ARBA" id="ARBA00004572"/>
    </source>
</evidence>
<evidence type="ECO:0000256" key="6">
    <source>
        <dbReference type="ARBA" id="ARBA00023128"/>
    </source>
</evidence>
<dbReference type="InterPro" id="IPR028058">
    <property type="entry name" value="Fis1_TPR_N"/>
</dbReference>
<dbReference type="EMBL" id="IAAA01011863">
    <property type="protein sequence ID" value="LAA06023.1"/>
    <property type="molecule type" value="mRNA"/>
</dbReference>
<name>A0A2L2YCY8_PARTP</name>
<evidence type="ECO:0000256" key="8">
    <source>
        <dbReference type="PIRNR" id="PIRNR008835"/>
    </source>
</evidence>
<proteinExistence type="evidence at transcript level"/>
<dbReference type="Pfam" id="PF14852">
    <property type="entry name" value="Fis1_TPR_N"/>
    <property type="match status" value="1"/>
</dbReference>
<evidence type="ECO:0000256" key="5">
    <source>
        <dbReference type="ARBA" id="ARBA00022989"/>
    </source>
</evidence>
<comment type="domain">
    <text evidence="8">The C-terminus is required for mitochondrial localization, while the N-terminus is necessary for mitochondrial fission.</text>
</comment>
<accession>A0A2L2YCY8</accession>
<keyword evidence="3 9" id="KW-0812">Transmembrane</keyword>
<reference evidence="10" key="1">
    <citation type="journal article" date="2016" name="Mol. Ecol. Resour.">
        <title>Evaluation of the impact of RNA preservation methods of spiders for de novo transcriptome assembly.</title>
        <authorList>
            <person name="Kono N."/>
            <person name="Nakamura H."/>
            <person name="Ito Y."/>
            <person name="Tomita M."/>
            <person name="Arakawa K."/>
        </authorList>
    </citation>
    <scope>NUCLEOTIDE SEQUENCE</scope>
    <source>
        <tissue evidence="10">Whole body</tissue>
    </source>
</reference>
<comment type="similarity">
    <text evidence="2 8">Belongs to the FIS1 family.</text>
</comment>
<evidence type="ECO:0000256" key="7">
    <source>
        <dbReference type="ARBA" id="ARBA00023136"/>
    </source>
</evidence>
<dbReference type="GO" id="GO:0000422">
    <property type="term" value="P:autophagy of mitochondrion"/>
    <property type="evidence" value="ECO:0007669"/>
    <property type="project" value="TreeGrafter"/>
</dbReference>
<dbReference type="GO" id="GO:0043653">
    <property type="term" value="P:mitochondrial fragmentation involved in apoptotic process"/>
    <property type="evidence" value="ECO:0007669"/>
    <property type="project" value="TreeGrafter"/>
</dbReference>
<dbReference type="GO" id="GO:0016559">
    <property type="term" value="P:peroxisome fission"/>
    <property type="evidence" value="ECO:0007669"/>
    <property type="project" value="TreeGrafter"/>
</dbReference>
<protein>
    <recommendedName>
        <fullName evidence="8">Mitochondrial fission 1 protein</fullName>
    </recommendedName>
</protein>
<dbReference type="EMBL" id="IAAA01011862">
    <property type="protein sequence ID" value="LAA06022.1"/>
    <property type="molecule type" value="mRNA"/>
</dbReference>
<dbReference type="InterPro" id="IPR028061">
    <property type="entry name" value="Fis1_TPR_C"/>
</dbReference>
<keyword evidence="6 8" id="KW-0496">Mitochondrion</keyword>
<dbReference type="AlphaFoldDB" id="A0A2L2YCY8"/>
<dbReference type="SUPFAM" id="SSF48452">
    <property type="entry name" value="TPR-like"/>
    <property type="match status" value="1"/>
</dbReference>
<dbReference type="InterPro" id="IPR033745">
    <property type="entry name" value="Fis1_cytosol"/>
</dbReference>
<dbReference type="GO" id="GO:0005778">
    <property type="term" value="C:peroxisomal membrane"/>
    <property type="evidence" value="ECO:0007669"/>
    <property type="project" value="TreeGrafter"/>
</dbReference>
<dbReference type="Pfam" id="PF14853">
    <property type="entry name" value="Fis1_TPR_C"/>
    <property type="match status" value="1"/>
</dbReference>
<evidence type="ECO:0000256" key="3">
    <source>
        <dbReference type="ARBA" id="ARBA00022692"/>
    </source>
</evidence>
<dbReference type="Gene3D" id="1.25.40.10">
    <property type="entry name" value="Tetratricopeptide repeat domain"/>
    <property type="match status" value="1"/>
</dbReference>
<dbReference type="PANTHER" id="PTHR13247:SF0">
    <property type="entry name" value="MITOCHONDRIAL FISSION 1 PROTEIN"/>
    <property type="match status" value="1"/>
</dbReference>
<evidence type="ECO:0000256" key="9">
    <source>
        <dbReference type="SAM" id="Phobius"/>
    </source>
</evidence>
<dbReference type="PIRSF" id="PIRSF008835">
    <property type="entry name" value="TPR_repeat_11_Fis1"/>
    <property type="match status" value="1"/>
</dbReference>
<dbReference type="EMBL" id="IAAA01011865">
    <property type="protein sequence ID" value="LAA06025.1"/>
    <property type="molecule type" value="mRNA"/>
</dbReference>
<comment type="subcellular location">
    <subcellularLocation>
        <location evidence="1">Mitochondrion outer membrane</location>
        <topology evidence="1">Single-pass membrane protein</topology>
    </subcellularLocation>
</comment>
<dbReference type="CDD" id="cd12212">
    <property type="entry name" value="Fis1"/>
    <property type="match status" value="1"/>
</dbReference>
<dbReference type="PANTHER" id="PTHR13247">
    <property type="entry name" value="TETRATRICOPEPTIDE REPEAT PROTEIN 11 TPR REPEAT PROTEIN 11"/>
    <property type="match status" value="1"/>
</dbReference>
<organism evidence="10">
    <name type="scientific">Parasteatoda tepidariorum</name>
    <name type="common">Common house spider</name>
    <name type="synonym">Achaearanea tepidariorum</name>
    <dbReference type="NCBI Taxonomy" id="114398"/>
    <lineage>
        <taxon>Eukaryota</taxon>
        <taxon>Metazoa</taxon>
        <taxon>Ecdysozoa</taxon>
        <taxon>Arthropoda</taxon>
        <taxon>Chelicerata</taxon>
        <taxon>Arachnida</taxon>
        <taxon>Araneae</taxon>
        <taxon>Araneomorphae</taxon>
        <taxon>Entelegynae</taxon>
        <taxon>Araneoidea</taxon>
        <taxon>Theridiidae</taxon>
        <taxon>Parasteatoda</taxon>
    </lineage>
</organism>
<evidence type="ECO:0000256" key="2">
    <source>
        <dbReference type="ARBA" id="ARBA00008937"/>
    </source>
</evidence>
<dbReference type="GO" id="GO:0000266">
    <property type="term" value="P:mitochondrial fission"/>
    <property type="evidence" value="ECO:0007669"/>
    <property type="project" value="UniProtKB-UniRule"/>
</dbReference>
<dbReference type="EMBL" id="IAAA01011864">
    <property type="protein sequence ID" value="LAA06024.1"/>
    <property type="molecule type" value="mRNA"/>
</dbReference>
<evidence type="ECO:0000256" key="4">
    <source>
        <dbReference type="ARBA" id="ARBA00022787"/>
    </source>
</evidence>
<dbReference type="GO" id="GO:0005741">
    <property type="term" value="C:mitochondrial outer membrane"/>
    <property type="evidence" value="ECO:0007669"/>
    <property type="project" value="UniProtKB-SubCell"/>
</dbReference>
<evidence type="ECO:0000313" key="10">
    <source>
        <dbReference type="EMBL" id="LAA06022.1"/>
    </source>
</evidence>